<accession>A0ABN1U6U5</accession>
<dbReference type="Proteomes" id="UP001499987">
    <property type="component" value="Unassembled WGS sequence"/>
</dbReference>
<sequence>MMTEVVEWILRRATTRGWAGFLRHSASDEVRHLVRHENGFDVVDTRTPRRDIRVPWS</sequence>
<proteinExistence type="predicted"/>
<gene>
    <name evidence="1" type="ORF">GCM10009663_74900</name>
</gene>
<protein>
    <submittedName>
        <fullName evidence="1">Uncharacterized protein</fullName>
    </submittedName>
</protein>
<reference evidence="1 2" key="1">
    <citation type="journal article" date="2019" name="Int. J. Syst. Evol. Microbiol.">
        <title>The Global Catalogue of Microorganisms (GCM) 10K type strain sequencing project: providing services to taxonomists for standard genome sequencing and annotation.</title>
        <authorList>
            <consortium name="The Broad Institute Genomics Platform"/>
            <consortium name="The Broad Institute Genome Sequencing Center for Infectious Disease"/>
            <person name="Wu L."/>
            <person name="Ma J."/>
        </authorList>
    </citation>
    <scope>NUCLEOTIDE SEQUENCE [LARGE SCALE GENOMIC DNA]</scope>
    <source>
        <strain evidence="1 2">JCM 13002</strain>
    </source>
</reference>
<keyword evidence="2" id="KW-1185">Reference proteome</keyword>
<name>A0ABN1U6U5_9ACTN</name>
<evidence type="ECO:0000313" key="2">
    <source>
        <dbReference type="Proteomes" id="UP001499987"/>
    </source>
</evidence>
<comment type="caution">
    <text evidence="1">The sequence shown here is derived from an EMBL/GenBank/DDBJ whole genome shotgun (WGS) entry which is preliminary data.</text>
</comment>
<dbReference type="EMBL" id="BAAALD010000151">
    <property type="protein sequence ID" value="GAA1125175.1"/>
    <property type="molecule type" value="Genomic_DNA"/>
</dbReference>
<evidence type="ECO:0000313" key="1">
    <source>
        <dbReference type="EMBL" id="GAA1125175.1"/>
    </source>
</evidence>
<organism evidence="1 2">
    <name type="scientific">Kitasatospora arboriphila</name>
    <dbReference type="NCBI Taxonomy" id="258052"/>
    <lineage>
        <taxon>Bacteria</taxon>
        <taxon>Bacillati</taxon>
        <taxon>Actinomycetota</taxon>
        <taxon>Actinomycetes</taxon>
        <taxon>Kitasatosporales</taxon>
        <taxon>Streptomycetaceae</taxon>
        <taxon>Kitasatospora</taxon>
    </lineage>
</organism>